<feature type="compositionally biased region" description="Basic and acidic residues" evidence="3">
    <location>
        <begin position="155"/>
        <end position="179"/>
    </location>
</feature>
<sequence length="596" mass="64966">MNDRVLARMLAEPSRTGVVTVLAGGGGSGKSTASAAFVPESDFTFDTTLSSPYWAGKLQEQIRASGREMDVVYVHRRFPLAVDNMVRRYLKDEADGKVGRIVPLPVALSAHMGAQETILGMKDVSITIVDNNGKFGKSYEITLEDLAKDRYINTYEQDTRGERGGEEAARGGTDPKPERGSYQGRIDNGQDHRGVGPEARLENEGRQIIEDYRRRGRLTDTAADAFLGSFAGDPRGTVVVPEQAFHDQQHSESPPDGPVITINSPPSPPGNPFRGTDGSLAIKPRFHADSDPDLAAKEGEFIGILNRPVEEVDADYNAISDEHESSHGGKVISTDLPRKLLPVFAESKEGRKRYTSVTTAGARAYGRDRLWREINNRGDRRKLMFTAGGIAAGKSSVVTKEVIDAQDLVYDATLRETDWAISNIEKAIEQGWEVQIVYVQRPIGLALDGAADRAGKQGRSFPLADLPAAHGDAQRSIIEIAKRFEDNQAVQVQLWMNAGTRGEEPTPMSLSQLDKGGEYSYEHINATDTGRTTSLVRGDQEGGDQRLPESGSASERGAVIDAYRKALGNPDLSHEVLSGLAGKDEELRRILKESGR</sequence>
<evidence type="ECO:0000313" key="5">
    <source>
        <dbReference type="EMBL" id="MBK1815140.1"/>
    </source>
</evidence>
<proteinExistence type="predicted"/>
<protein>
    <submittedName>
        <fullName evidence="5">Zeta toxin family protein</fullName>
    </submittedName>
</protein>
<feature type="domain" description="Zeta toxin" evidence="4">
    <location>
        <begin position="42"/>
        <end position="134"/>
    </location>
</feature>
<keyword evidence="1" id="KW-0547">Nucleotide-binding</keyword>
<dbReference type="GO" id="GO:0005524">
    <property type="term" value="F:ATP binding"/>
    <property type="evidence" value="ECO:0007669"/>
    <property type="project" value="UniProtKB-KW"/>
</dbReference>
<comment type="caution">
    <text evidence="5">The sequence shown here is derived from an EMBL/GenBank/DDBJ whole genome shotgun (WGS) entry which is preliminary data.</text>
</comment>
<feature type="region of interest" description="Disordered" evidence="3">
    <location>
        <begin position="155"/>
        <end position="206"/>
    </location>
</feature>
<evidence type="ECO:0000256" key="3">
    <source>
        <dbReference type="SAM" id="MobiDB-lite"/>
    </source>
</evidence>
<feature type="region of interest" description="Disordered" evidence="3">
    <location>
        <begin position="529"/>
        <end position="556"/>
    </location>
</feature>
<dbReference type="InterPro" id="IPR027417">
    <property type="entry name" value="P-loop_NTPase"/>
</dbReference>
<organism evidence="5 6">
    <name type="scientific">Luteolibacter yonseiensis</name>
    <dbReference type="NCBI Taxonomy" id="1144680"/>
    <lineage>
        <taxon>Bacteria</taxon>
        <taxon>Pseudomonadati</taxon>
        <taxon>Verrucomicrobiota</taxon>
        <taxon>Verrucomicrobiia</taxon>
        <taxon>Verrucomicrobiales</taxon>
        <taxon>Verrucomicrobiaceae</taxon>
        <taxon>Luteolibacter</taxon>
    </lineage>
</organism>
<feature type="compositionally biased region" description="Basic and acidic residues" evidence="3">
    <location>
        <begin position="538"/>
        <end position="547"/>
    </location>
</feature>
<dbReference type="SUPFAM" id="SSF52540">
    <property type="entry name" value="P-loop containing nucleoside triphosphate hydrolases"/>
    <property type="match status" value="1"/>
</dbReference>
<evidence type="ECO:0000256" key="2">
    <source>
        <dbReference type="ARBA" id="ARBA00022840"/>
    </source>
</evidence>
<dbReference type="InterPro" id="IPR010488">
    <property type="entry name" value="Zeta_toxin_domain"/>
</dbReference>
<dbReference type="Gene3D" id="3.40.50.300">
    <property type="entry name" value="P-loop containing nucleotide triphosphate hydrolases"/>
    <property type="match status" value="2"/>
</dbReference>
<dbReference type="GO" id="GO:0016301">
    <property type="term" value="F:kinase activity"/>
    <property type="evidence" value="ECO:0007669"/>
    <property type="project" value="InterPro"/>
</dbReference>
<evidence type="ECO:0000256" key="1">
    <source>
        <dbReference type="ARBA" id="ARBA00022741"/>
    </source>
</evidence>
<feature type="domain" description="Zeta toxin" evidence="4">
    <location>
        <begin position="406"/>
        <end position="492"/>
    </location>
</feature>
<dbReference type="AlphaFoldDB" id="A0A934R4J5"/>
<reference evidence="5" key="1">
    <citation type="submission" date="2021-01" db="EMBL/GenBank/DDBJ databases">
        <title>Modified the classification status of verrucomicrobia.</title>
        <authorList>
            <person name="Feng X."/>
        </authorList>
    </citation>
    <scope>NUCLEOTIDE SEQUENCE</scope>
    <source>
        <strain evidence="5">JCM 18052</strain>
    </source>
</reference>
<keyword evidence="2" id="KW-0067">ATP-binding</keyword>
<accession>A0A934R4J5</accession>
<name>A0A934R4J5_9BACT</name>
<keyword evidence="6" id="KW-1185">Reference proteome</keyword>
<dbReference type="Pfam" id="PF06414">
    <property type="entry name" value="Zeta_toxin"/>
    <property type="match status" value="2"/>
</dbReference>
<gene>
    <name evidence="5" type="ORF">JIN84_05925</name>
</gene>
<evidence type="ECO:0000259" key="4">
    <source>
        <dbReference type="Pfam" id="PF06414"/>
    </source>
</evidence>
<evidence type="ECO:0000313" key="6">
    <source>
        <dbReference type="Proteomes" id="UP000600139"/>
    </source>
</evidence>
<dbReference type="RefSeq" id="WP_200350110.1">
    <property type="nucleotide sequence ID" value="NZ_BAABHZ010000005.1"/>
</dbReference>
<dbReference type="EMBL" id="JAENIK010000005">
    <property type="protein sequence ID" value="MBK1815140.1"/>
    <property type="molecule type" value="Genomic_DNA"/>
</dbReference>
<feature type="region of interest" description="Disordered" evidence="3">
    <location>
        <begin position="244"/>
        <end position="272"/>
    </location>
</feature>
<dbReference type="Proteomes" id="UP000600139">
    <property type="component" value="Unassembled WGS sequence"/>
</dbReference>
<feature type="compositionally biased region" description="Basic and acidic residues" evidence="3">
    <location>
        <begin position="188"/>
        <end position="206"/>
    </location>
</feature>